<dbReference type="InterPro" id="IPR044151">
    <property type="entry name" value="ALDH_KGSADH"/>
</dbReference>
<feature type="domain" description="Aldehyde dehydrogenase" evidence="2">
    <location>
        <begin position="15"/>
        <end position="393"/>
    </location>
</feature>
<dbReference type="InterPro" id="IPR050740">
    <property type="entry name" value="Aldehyde_DH_Superfamily"/>
</dbReference>
<dbReference type="OrthoDB" id="9770537at2"/>
<dbReference type="SUPFAM" id="SSF53720">
    <property type="entry name" value="ALDH-like"/>
    <property type="match status" value="1"/>
</dbReference>
<evidence type="ECO:0000313" key="4">
    <source>
        <dbReference type="Proteomes" id="UP000010729"/>
    </source>
</evidence>
<dbReference type="PANTHER" id="PTHR43353:SF3">
    <property type="entry name" value="ALDEHYDE DEHYDROGENASE-RELATED"/>
    <property type="match status" value="1"/>
</dbReference>
<gene>
    <name evidence="3" type="ORF">D477_000510</name>
</gene>
<keyword evidence="4" id="KW-1185">Reference proteome</keyword>
<dbReference type="Gene3D" id="3.40.605.10">
    <property type="entry name" value="Aldehyde Dehydrogenase, Chain A, domain 1"/>
    <property type="match status" value="2"/>
</dbReference>
<evidence type="ECO:0000313" key="3">
    <source>
        <dbReference type="EMBL" id="EMY36160.1"/>
    </source>
</evidence>
<dbReference type="GO" id="GO:0016620">
    <property type="term" value="F:oxidoreductase activity, acting on the aldehyde or oxo group of donors, NAD or NADP as acceptor"/>
    <property type="evidence" value="ECO:0007669"/>
    <property type="project" value="InterPro"/>
</dbReference>
<dbReference type="Proteomes" id="UP000010729">
    <property type="component" value="Unassembled WGS sequence"/>
</dbReference>
<protein>
    <submittedName>
        <fullName evidence="3">Aldehyde dehydrogenase</fullName>
    </submittedName>
</protein>
<dbReference type="InterPro" id="IPR016162">
    <property type="entry name" value="Ald_DH_N"/>
</dbReference>
<accession>N1V479</accession>
<evidence type="ECO:0000259" key="2">
    <source>
        <dbReference type="Pfam" id="PF00171"/>
    </source>
</evidence>
<dbReference type="EMBL" id="ANPE02000020">
    <property type="protein sequence ID" value="EMY36160.1"/>
    <property type="molecule type" value="Genomic_DNA"/>
</dbReference>
<dbReference type="InterPro" id="IPR015590">
    <property type="entry name" value="Aldehyde_DH_dom"/>
</dbReference>
<evidence type="ECO:0000256" key="1">
    <source>
        <dbReference type="ARBA" id="ARBA00023002"/>
    </source>
</evidence>
<name>N1V479_9MICC</name>
<dbReference type="Pfam" id="PF00171">
    <property type="entry name" value="Aldedh"/>
    <property type="match status" value="1"/>
</dbReference>
<dbReference type="PANTHER" id="PTHR43353">
    <property type="entry name" value="SUCCINATE-SEMIALDEHYDE DEHYDROGENASE, MITOCHONDRIAL"/>
    <property type="match status" value="1"/>
</dbReference>
<reference evidence="3 4" key="1">
    <citation type="journal article" date="2013" name="Genome Announc.">
        <title>Draft Genome Sequence of Arthrobacter crystallopoietes Strain BAB-32, Revealing Genes for Bioremediation.</title>
        <authorList>
            <person name="Joshi M.N."/>
            <person name="Pandit A.S."/>
            <person name="Sharma A."/>
            <person name="Pandya R.V."/>
            <person name="Desai S.M."/>
            <person name="Saxena A.K."/>
            <person name="Bagatharia S.B."/>
        </authorList>
    </citation>
    <scope>NUCLEOTIDE SEQUENCE [LARGE SCALE GENOMIC DNA]</scope>
    <source>
        <strain evidence="3 4">BAB-32</strain>
    </source>
</reference>
<dbReference type="CDD" id="cd07129">
    <property type="entry name" value="ALDH_KGSADH"/>
    <property type="match status" value="1"/>
</dbReference>
<keyword evidence="1" id="KW-0560">Oxidoreductase</keyword>
<sequence>MSEATVPVPAPTSISQVEKIAQAAAAAAPAYAKTLPNARARALCLVAERLEAAGTELIRIAAEETGLTETRLAGELKRTCVQLKLFASTVEDGAYLDARIDEADPGFVLGPRPDIRRVLEPLGPVLNFSASNFPFAFSVAGGDTAAALAAGCPVIVKAHSGHPRLSDRTGAIVSEALESAGMPAGTLQVVFGQAAGTALLKDPRIKAGSFTGSQQVGRMLADVAAARPAPIPFFGELGSVNPVFVSAAALDRDAFSLATGYYGSVSGSAGQLCTKPGFLFVPEAERLTAGIREAAAAAGTDGTEHRLLNASISRGFAERRETVLSTAGVEVILEGSCRLDEQGLAWTRPTIVSVPLEVLEKAGDRLLEEAFGPLSIIVEYGERNDLAEVVRDLFPGNLTGTVHIVEEDEGPALESLVEALAASSGRVIFNGWPTGVAVTPAMQHGGPWPATTSDGTSVGTAAIGRFLRAVAYQNAPQWQLPEALRDNNPWNIPRALSPAGSSATWGNNC</sequence>
<comment type="caution">
    <text evidence="3">The sequence shown here is derived from an EMBL/GenBank/DDBJ whole genome shotgun (WGS) entry which is preliminary data.</text>
</comment>
<proteinExistence type="predicted"/>
<dbReference type="RefSeq" id="WP_005266160.1">
    <property type="nucleotide sequence ID" value="NZ_ANPE02000020.1"/>
</dbReference>
<dbReference type="AlphaFoldDB" id="N1V479"/>
<organism evidence="3 4">
    <name type="scientific">Arthrobacter crystallopoietes BAB-32</name>
    <dbReference type="NCBI Taxonomy" id="1246476"/>
    <lineage>
        <taxon>Bacteria</taxon>
        <taxon>Bacillati</taxon>
        <taxon>Actinomycetota</taxon>
        <taxon>Actinomycetes</taxon>
        <taxon>Micrococcales</taxon>
        <taxon>Micrococcaceae</taxon>
        <taxon>Crystallibacter</taxon>
    </lineage>
</organism>
<dbReference type="InterPro" id="IPR016161">
    <property type="entry name" value="Ald_DH/histidinol_DH"/>
</dbReference>